<protein>
    <recommendedName>
        <fullName evidence="3">DUF676 domain-containing protein</fullName>
    </recommendedName>
</protein>
<organism evidence="1 2">
    <name type="scientific">Zopfia rhizophila CBS 207.26</name>
    <dbReference type="NCBI Taxonomy" id="1314779"/>
    <lineage>
        <taxon>Eukaryota</taxon>
        <taxon>Fungi</taxon>
        <taxon>Dikarya</taxon>
        <taxon>Ascomycota</taxon>
        <taxon>Pezizomycotina</taxon>
        <taxon>Dothideomycetes</taxon>
        <taxon>Dothideomycetes incertae sedis</taxon>
        <taxon>Zopfiaceae</taxon>
        <taxon>Zopfia</taxon>
    </lineage>
</organism>
<accession>A0A6A6DM92</accession>
<name>A0A6A6DM92_9PEZI</name>
<dbReference type="PANTHER" id="PTHR48182:SF3">
    <property type="entry name" value="DUF676 DOMAIN-CONTAINING PROTEIN"/>
    <property type="match status" value="1"/>
</dbReference>
<evidence type="ECO:0008006" key="3">
    <source>
        <dbReference type="Google" id="ProtNLM"/>
    </source>
</evidence>
<reference evidence="1" key="1">
    <citation type="journal article" date="2020" name="Stud. Mycol.">
        <title>101 Dothideomycetes genomes: a test case for predicting lifestyles and emergence of pathogens.</title>
        <authorList>
            <person name="Haridas S."/>
            <person name="Albert R."/>
            <person name="Binder M."/>
            <person name="Bloem J."/>
            <person name="Labutti K."/>
            <person name="Salamov A."/>
            <person name="Andreopoulos B."/>
            <person name="Baker S."/>
            <person name="Barry K."/>
            <person name="Bills G."/>
            <person name="Bluhm B."/>
            <person name="Cannon C."/>
            <person name="Castanera R."/>
            <person name="Culley D."/>
            <person name="Daum C."/>
            <person name="Ezra D."/>
            <person name="Gonzalez J."/>
            <person name="Henrissat B."/>
            <person name="Kuo A."/>
            <person name="Liang C."/>
            <person name="Lipzen A."/>
            <person name="Lutzoni F."/>
            <person name="Magnuson J."/>
            <person name="Mondo S."/>
            <person name="Nolan M."/>
            <person name="Ohm R."/>
            <person name="Pangilinan J."/>
            <person name="Park H.-J."/>
            <person name="Ramirez L."/>
            <person name="Alfaro M."/>
            <person name="Sun H."/>
            <person name="Tritt A."/>
            <person name="Yoshinaga Y."/>
            <person name="Zwiers L.-H."/>
            <person name="Turgeon B."/>
            <person name="Goodwin S."/>
            <person name="Spatafora J."/>
            <person name="Crous P."/>
            <person name="Grigoriev I."/>
        </authorList>
    </citation>
    <scope>NUCLEOTIDE SEQUENCE</scope>
    <source>
        <strain evidence="1">CBS 207.26</strain>
    </source>
</reference>
<dbReference type="SUPFAM" id="SSF53474">
    <property type="entry name" value="alpha/beta-Hydrolases"/>
    <property type="match status" value="1"/>
</dbReference>
<dbReference type="EMBL" id="ML994660">
    <property type="protein sequence ID" value="KAF2180103.1"/>
    <property type="molecule type" value="Genomic_DNA"/>
</dbReference>
<dbReference type="Gene3D" id="3.40.50.1820">
    <property type="entry name" value="alpha/beta hydrolase"/>
    <property type="match status" value="1"/>
</dbReference>
<dbReference type="InterPro" id="IPR052374">
    <property type="entry name" value="SERAC1"/>
</dbReference>
<proteinExistence type="predicted"/>
<evidence type="ECO:0000313" key="2">
    <source>
        <dbReference type="Proteomes" id="UP000800200"/>
    </source>
</evidence>
<evidence type="ECO:0000313" key="1">
    <source>
        <dbReference type="EMBL" id="KAF2180103.1"/>
    </source>
</evidence>
<dbReference type="InterPro" id="IPR029058">
    <property type="entry name" value="AB_hydrolase_fold"/>
</dbReference>
<dbReference type="AlphaFoldDB" id="A0A6A6DM92"/>
<dbReference type="Proteomes" id="UP000800200">
    <property type="component" value="Unassembled WGS sequence"/>
</dbReference>
<dbReference type="PANTHER" id="PTHR48182">
    <property type="entry name" value="PROTEIN SERAC1"/>
    <property type="match status" value="1"/>
</dbReference>
<keyword evidence="2" id="KW-1185">Reference proteome</keyword>
<gene>
    <name evidence="1" type="ORF">K469DRAFT_640385</name>
</gene>
<sequence length="308" mass="34840">MVRPVTDQDVGLKIIHDETDPTAAGNVDIVAIHGMGAHPDDTWCKQVGTGDNTTYVNWLKDETMLPAIVPQARIMRYGYHSKWFGEGAIKTRCAEISQRLLLALQRKREGFPWRPLILIAHSFGGLVVLKMLVDAHVEREKWLGIYDSTIGLLFFGTPFRGTNDALSQGEILRIAEERFQTSYVHGENLQIFRAGDESLSDLIDMYHRISRQSRAPEIACFYEQRATDIGAILGRNPEKVIKSVILVGETSGSLDLTSARNKYSLSRDHFNMNKFGSTDEEDFETLCGIVQSMYNQGQEVISERRRRM</sequence>
<dbReference type="OrthoDB" id="1658288at2759"/>